<dbReference type="PANTHER" id="PTHR38436">
    <property type="entry name" value="POLYKETIDE CYCLASE SNOAL-LIKE DOMAIN"/>
    <property type="match status" value="1"/>
</dbReference>
<dbReference type="PANTHER" id="PTHR38436:SF1">
    <property type="entry name" value="ESTER CYCLASE"/>
    <property type="match status" value="1"/>
</dbReference>
<dbReference type="InterPro" id="IPR014710">
    <property type="entry name" value="RmlC-like_jellyroll"/>
</dbReference>
<dbReference type="SUPFAM" id="SSF54427">
    <property type="entry name" value="NTF2-like"/>
    <property type="match status" value="2"/>
</dbReference>
<evidence type="ECO:0008006" key="3">
    <source>
        <dbReference type="Google" id="ProtNLM"/>
    </source>
</evidence>
<evidence type="ECO:0000313" key="1">
    <source>
        <dbReference type="EMBL" id="OXM65889.1"/>
    </source>
</evidence>
<protein>
    <recommendedName>
        <fullName evidence="3">SnoaL-like domain-containing protein</fullName>
    </recommendedName>
</protein>
<keyword evidence="2" id="KW-1185">Reference proteome</keyword>
<dbReference type="InterPro" id="IPR032710">
    <property type="entry name" value="NTF2-like_dom_sf"/>
</dbReference>
<dbReference type="EMBL" id="NMUL01000021">
    <property type="protein sequence ID" value="OXM65889.1"/>
    <property type="molecule type" value="Genomic_DNA"/>
</dbReference>
<dbReference type="GO" id="GO:0030638">
    <property type="term" value="P:polyketide metabolic process"/>
    <property type="evidence" value="ECO:0007669"/>
    <property type="project" value="InterPro"/>
</dbReference>
<accession>A0A229T535</accession>
<organism evidence="1 2">
    <name type="scientific">Amycolatopsis vastitatis</name>
    <dbReference type="NCBI Taxonomy" id="1905142"/>
    <lineage>
        <taxon>Bacteria</taxon>
        <taxon>Bacillati</taxon>
        <taxon>Actinomycetota</taxon>
        <taxon>Actinomycetes</taxon>
        <taxon>Pseudonocardiales</taxon>
        <taxon>Pseudonocardiaceae</taxon>
        <taxon>Amycolatopsis</taxon>
    </lineage>
</organism>
<dbReference type="SUPFAM" id="SSF51182">
    <property type="entry name" value="RmlC-like cupins"/>
    <property type="match status" value="1"/>
</dbReference>
<dbReference type="OrthoDB" id="3624661at2"/>
<gene>
    <name evidence="1" type="ORF">CF165_21120</name>
</gene>
<dbReference type="Proteomes" id="UP000215199">
    <property type="component" value="Unassembled WGS sequence"/>
</dbReference>
<dbReference type="AlphaFoldDB" id="A0A229T535"/>
<proteinExistence type="predicted"/>
<sequence length="521" mass="54224">MTQSADQSTEATRTDPVIQQTFRTLVSTPAFFALAHFDYGVGASFPPAKGAGPVAFRVVRGTLEFTAEGVVTKTPAGSRTAQDIPAGQTFTVTADDQLVVPGDVVHSARTAGDGPARILGLALFAGEPAQQFPPGITFEPLTLGPVTALPAAPATASVRRFTLAAGRHRTSEDAGGPRILHVESGTLTAKLRSGTGTVTRAADPLGRSDPLTAGQPAELSAGDGVLLQAGGVVEVEGDGATVLDAAVGGRSGRQADNVALVLGYADDVSGDAPGQLAARYFADSYLLHDAVWGEEVGLTGVAGLAKAGSTRFSGWSARIDDQAAQDDLVATRWALTFVHQGKEVGIPGITITRVREGKMAEGWEAPDVNELLRQTGAASAPGELDADGGDDVTATAGRFVYDLWSAGDLTVVDTLFAPDYTNHTPLAGQRPGRDGVRQFVARWRTAFPDVNVSVDLLVVDRGRAVVRWTSRGTHRGGLLGIPPSGRYLTLSGITVLAVRAGAIVESWQQWDIRPLLATGSH</sequence>
<dbReference type="Gene3D" id="3.10.450.50">
    <property type="match status" value="2"/>
</dbReference>
<comment type="caution">
    <text evidence="1">The sequence shown here is derived from an EMBL/GenBank/DDBJ whole genome shotgun (WGS) entry which is preliminary data.</text>
</comment>
<dbReference type="Gene3D" id="2.60.120.10">
    <property type="entry name" value="Jelly Rolls"/>
    <property type="match status" value="1"/>
</dbReference>
<name>A0A229T535_9PSEU</name>
<dbReference type="RefSeq" id="WP_093949251.1">
    <property type="nucleotide sequence ID" value="NZ_NMUL01000021.1"/>
</dbReference>
<dbReference type="InterPro" id="IPR009959">
    <property type="entry name" value="Cyclase_SnoaL-like"/>
</dbReference>
<reference evidence="2" key="1">
    <citation type="submission" date="2017-07" db="EMBL/GenBank/DDBJ databases">
        <title>Comparative genome mining reveals phylogenetic distribution patterns of secondary metabolites in Amycolatopsis.</title>
        <authorList>
            <person name="Adamek M."/>
            <person name="Alanjary M."/>
            <person name="Sales-Ortells H."/>
            <person name="Goodfellow M."/>
            <person name="Bull A.T."/>
            <person name="Kalinowski J."/>
            <person name="Ziemert N."/>
        </authorList>
    </citation>
    <scope>NUCLEOTIDE SEQUENCE [LARGE SCALE GENOMIC DNA]</scope>
    <source>
        <strain evidence="2">H5</strain>
    </source>
</reference>
<evidence type="ECO:0000313" key="2">
    <source>
        <dbReference type="Proteomes" id="UP000215199"/>
    </source>
</evidence>
<dbReference type="Pfam" id="PF07366">
    <property type="entry name" value="SnoaL"/>
    <property type="match status" value="2"/>
</dbReference>
<dbReference type="InterPro" id="IPR011051">
    <property type="entry name" value="RmlC_Cupin_sf"/>
</dbReference>